<evidence type="ECO:0000256" key="1">
    <source>
        <dbReference type="SAM" id="Coils"/>
    </source>
</evidence>
<evidence type="ECO:0000313" key="3">
    <source>
        <dbReference type="Proteomes" id="UP000233469"/>
    </source>
</evidence>
<proteinExistence type="predicted"/>
<dbReference type="VEuPathDB" id="FungiDB:RhiirA1_478641"/>
<gene>
    <name evidence="2" type="ORF">RhiirC2_819156</name>
</gene>
<evidence type="ECO:0000313" key="2">
    <source>
        <dbReference type="EMBL" id="PKK60188.1"/>
    </source>
</evidence>
<name>A0A2N1MEX5_9GLOM</name>
<feature type="coiled-coil region" evidence="1">
    <location>
        <begin position="174"/>
        <end position="211"/>
    </location>
</feature>
<reference evidence="2 3" key="1">
    <citation type="submission" date="2016-04" db="EMBL/GenBank/DDBJ databases">
        <title>Genome analyses suggest a sexual origin of heterokaryosis in a supposedly ancient asexual fungus.</title>
        <authorList>
            <person name="Ropars J."/>
            <person name="Sedzielewska K."/>
            <person name="Noel J."/>
            <person name="Charron P."/>
            <person name="Farinelli L."/>
            <person name="Marton T."/>
            <person name="Kruger M."/>
            <person name="Pelin A."/>
            <person name="Brachmann A."/>
            <person name="Corradi N."/>
        </authorList>
    </citation>
    <scope>NUCLEOTIDE SEQUENCE [LARGE SCALE GENOMIC DNA]</scope>
    <source>
        <strain evidence="2 3">C2</strain>
    </source>
</reference>
<sequence length="243" mass="27094">MATENQIKRLIENALGYPANTLNAAMGAGASLIDRIKNAGNEAGGVISVPLFYRKEDEDVNDWVRQFEVAFTAVGKAAGANGTRQAAYAAAHLRGAAAQWYNEMKELNVGLEPTIGYQVRRQNPANLNGAIDIAVREEGAKDEFIRKAIGIPISTRIDIGKDDNRQNMFAKPLNENYEDELVKAFEEKAKISKLEGLVSNIERRLNNDNRNRYRSDIGRRLNNGNRNSYQSNQNRVSTCFRCN</sequence>
<feature type="non-terminal residue" evidence="2">
    <location>
        <position position="243"/>
    </location>
</feature>
<dbReference type="Proteomes" id="UP000233469">
    <property type="component" value="Unassembled WGS sequence"/>
</dbReference>
<reference evidence="2 3" key="2">
    <citation type="submission" date="2017-10" db="EMBL/GenBank/DDBJ databases">
        <title>Extensive intraspecific genome diversity in a model arbuscular mycorrhizal fungus.</title>
        <authorList>
            <person name="Chen E.C.H."/>
            <person name="Morin E."/>
            <person name="Baudet D."/>
            <person name="Noel J."/>
            <person name="Ndikumana S."/>
            <person name="Charron P."/>
            <person name="St-Onge C."/>
            <person name="Giorgi J."/>
            <person name="Grigoriev I.V."/>
            <person name="Roux C."/>
            <person name="Martin F.M."/>
            <person name="Corradi N."/>
        </authorList>
    </citation>
    <scope>NUCLEOTIDE SEQUENCE [LARGE SCALE GENOMIC DNA]</scope>
    <source>
        <strain evidence="2 3">C2</strain>
    </source>
</reference>
<comment type="caution">
    <text evidence="2">The sequence shown here is derived from an EMBL/GenBank/DDBJ whole genome shotgun (WGS) entry which is preliminary data.</text>
</comment>
<organism evidence="2 3">
    <name type="scientific">Rhizophagus irregularis</name>
    <dbReference type="NCBI Taxonomy" id="588596"/>
    <lineage>
        <taxon>Eukaryota</taxon>
        <taxon>Fungi</taxon>
        <taxon>Fungi incertae sedis</taxon>
        <taxon>Mucoromycota</taxon>
        <taxon>Glomeromycotina</taxon>
        <taxon>Glomeromycetes</taxon>
        <taxon>Glomerales</taxon>
        <taxon>Glomeraceae</taxon>
        <taxon>Rhizophagus</taxon>
    </lineage>
</organism>
<keyword evidence="1" id="KW-0175">Coiled coil</keyword>
<accession>A0A2N1MEX5</accession>
<protein>
    <submittedName>
        <fullName evidence="2">Uncharacterized protein</fullName>
    </submittedName>
</protein>
<dbReference type="VEuPathDB" id="FungiDB:RhiirFUN_013890"/>
<dbReference type="EMBL" id="LLXL01002690">
    <property type="protein sequence ID" value="PKK60188.1"/>
    <property type="molecule type" value="Genomic_DNA"/>
</dbReference>
<dbReference type="AlphaFoldDB" id="A0A2N1MEX5"/>
<dbReference type="VEuPathDB" id="FungiDB:FUN_006646"/>